<dbReference type="RefSeq" id="WP_345139510.1">
    <property type="nucleotide sequence ID" value="NZ_BAABDU010000002.1"/>
</dbReference>
<keyword evidence="1" id="KW-0472">Membrane</keyword>
<keyword evidence="3" id="KW-1185">Reference proteome</keyword>
<evidence type="ECO:0000256" key="1">
    <source>
        <dbReference type="SAM" id="Phobius"/>
    </source>
</evidence>
<feature type="transmembrane region" description="Helical" evidence="1">
    <location>
        <begin position="82"/>
        <end position="104"/>
    </location>
</feature>
<gene>
    <name evidence="2" type="ORF">GCM10022423_03850</name>
</gene>
<proteinExistence type="predicted"/>
<dbReference type="EMBL" id="BAABDU010000002">
    <property type="protein sequence ID" value="GAA3756849.1"/>
    <property type="molecule type" value="Genomic_DNA"/>
</dbReference>
<evidence type="ECO:0000313" key="2">
    <source>
        <dbReference type="EMBL" id="GAA3756849.1"/>
    </source>
</evidence>
<organism evidence="2 3">
    <name type="scientific">Flavobacterium ginsengiterrae</name>
    <dbReference type="NCBI Taxonomy" id="871695"/>
    <lineage>
        <taxon>Bacteria</taxon>
        <taxon>Pseudomonadati</taxon>
        <taxon>Bacteroidota</taxon>
        <taxon>Flavobacteriia</taxon>
        <taxon>Flavobacteriales</taxon>
        <taxon>Flavobacteriaceae</taxon>
        <taxon>Flavobacterium</taxon>
    </lineage>
</organism>
<dbReference type="PROSITE" id="PS51257">
    <property type="entry name" value="PROKAR_LIPOPROTEIN"/>
    <property type="match status" value="1"/>
</dbReference>
<keyword evidence="1" id="KW-0812">Transmembrane</keyword>
<sequence>MNLLKIAAAAFSATNIMTAFSYLMSACFKKLFQEPVIMDYLLKHLGIKLEGRWNKAAGWFAHYIIGFVMVLCYAVLWRYTDIDFGFISGIVFGMISGLIGVALWRKIYRTSIHRDVSARYYYIQLFTAHIVFAIVAVIAFKIFKYDPISKIQPYLQ</sequence>
<evidence type="ECO:0008006" key="4">
    <source>
        <dbReference type="Google" id="ProtNLM"/>
    </source>
</evidence>
<comment type="caution">
    <text evidence="2">The sequence shown here is derived from an EMBL/GenBank/DDBJ whole genome shotgun (WGS) entry which is preliminary data.</text>
</comment>
<evidence type="ECO:0000313" key="3">
    <source>
        <dbReference type="Proteomes" id="UP001500748"/>
    </source>
</evidence>
<protein>
    <recommendedName>
        <fullName evidence="4">DUF2938 family protein</fullName>
    </recommendedName>
</protein>
<feature type="transmembrane region" description="Helical" evidence="1">
    <location>
        <begin position="125"/>
        <end position="143"/>
    </location>
</feature>
<feature type="transmembrane region" description="Helical" evidence="1">
    <location>
        <begin position="56"/>
        <end position="76"/>
    </location>
</feature>
<reference evidence="3" key="1">
    <citation type="journal article" date="2019" name="Int. J. Syst. Evol. Microbiol.">
        <title>The Global Catalogue of Microorganisms (GCM) 10K type strain sequencing project: providing services to taxonomists for standard genome sequencing and annotation.</title>
        <authorList>
            <consortium name="The Broad Institute Genomics Platform"/>
            <consortium name="The Broad Institute Genome Sequencing Center for Infectious Disease"/>
            <person name="Wu L."/>
            <person name="Ma J."/>
        </authorList>
    </citation>
    <scope>NUCLEOTIDE SEQUENCE [LARGE SCALE GENOMIC DNA]</scope>
    <source>
        <strain evidence="3">JCM 17337</strain>
    </source>
</reference>
<keyword evidence="1" id="KW-1133">Transmembrane helix</keyword>
<name>A0ABP7G718_9FLAO</name>
<accession>A0ABP7G718</accession>
<feature type="transmembrane region" description="Helical" evidence="1">
    <location>
        <begin position="6"/>
        <end position="28"/>
    </location>
</feature>
<dbReference type="Proteomes" id="UP001500748">
    <property type="component" value="Unassembled WGS sequence"/>
</dbReference>